<dbReference type="STRING" id="161895.CPHO_11445"/>
<protein>
    <recommendedName>
        <fullName evidence="4">Trehalose O-mycolyltransferase</fullName>
    </recommendedName>
</protein>
<dbReference type="GO" id="GO:0016747">
    <property type="term" value="F:acyltransferase activity, transferring groups other than amino-acyl groups"/>
    <property type="evidence" value="ECO:0007669"/>
    <property type="project" value="TreeGrafter"/>
</dbReference>
<reference evidence="2 3" key="1">
    <citation type="submission" date="2014-08" db="EMBL/GenBank/DDBJ databases">
        <title>Complete genome sequence of Corynebacterium phocae M408/89/1(T)(=DSM 44612(T)), isolated from the common seal (Phoca vitulina).</title>
        <authorList>
            <person name="Ruckert C."/>
            <person name="Albersmeier A."/>
            <person name="Winkler A."/>
            <person name="Kalinowski J."/>
        </authorList>
    </citation>
    <scope>NUCLEOTIDE SEQUENCE [LARGE SCALE GENOMIC DNA]</scope>
    <source>
        <strain evidence="2 3">M408/89/1</strain>
    </source>
</reference>
<dbReference type="AlphaFoldDB" id="A0A1L7D5I0"/>
<feature type="region of interest" description="Disordered" evidence="1">
    <location>
        <begin position="52"/>
        <end position="80"/>
    </location>
</feature>
<dbReference type="Gene3D" id="3.40.50.1820">
    <property type="entry name" value="alpha/beta hydrolase"/>
    <property type="match status" value="1"/>
</dbReference>
<evidence type="ECO:0000313" key="2">
    <source>
        <dbReference type="EMBL" id="APT93399.1"/>
    </source>
</evidence>
<evidence type="ECO:0000256" key="1">
    <source>
        <dbReference type="SAM" id="MobiDB-lite"/>
    </source>
</evidence>
<dbReference type="Pfam" id="PF00756">
    <property type="entry name" value="Esterase"/>
    <property type="match status" value="1"/>
</dbReference>
<proteinExistence type="predicted"/>
<dbReference type="PANTHER" id="PTHR48098:SF1">
    <property type="entry name" value="DIACYLGLYCEROL ACYLTRANSFERASE_MYCOLYLTRANSFERASE AG85A"/>
    <property type="match status" value="1"/>
</dbReference>
<evidence type="ECO:0008006" key="4">
    <source>
        <dbReference type="Google" id="ProtNLM"/>
    </source>
</evidence>
<keyword evidence="3" id="KW-1185">Reference proteome</keyword>
<dbReference type="InterPro" id="IPR029058">
    <property type="entry name" value="AB_hydrolase_fold"/>
</dbReference>
<dbReference type="KEGG" id="cpho:CPHO_11445"/>
<dbReference type="InterPro" id="IPR000801">
    <property type="entry name" value="Esterase-like"/>
</dbReference>
<gene>
    <name evidence="2" type="ORF">CPHO_11445</name>
</gene>
<dbReference type="Pfam" id="PF08310">
    <property type="entry name" value="LGFP"/>
    <property type="match status" value="4"/>
</dbReference>
<dbReference type="InterPro" id="IPR013207">
    <property type="entry name" value="LGFP"/>
</dbReference>
<dbReference type="PANTHER" id="PTHR48098">
    <property type="entry name" value="ENTEROCHELIN ESTERASE-RELATED"/>
    <property type="match status" value="1"/>
</dbReference>
<dbReference type="EMBL" id="CP009249">
    <property type="protein sequence ID" value="APT93399.1"/>
    <property type="molecule type" value="Genomic_DNA"/>
</dbReference>
<dbReference type="RefSeq" id="WP_075735946.1">
    <property type="nucleotide sequence ID" value="NZ_CP009249.1"/>
</dbReference>
<dbReference type="SUPFAM" id="SSF53474">
    <property type="entry name" value="alpha/beta-Hydrolases"/>
    <property type="match status" value="1"/>
</dbReference>
<dbReference type="Proteomes" id="UP000185491">
    <property type="component" value="Chromosome"/>
</dbReference>
<accession>A0A1L7D5I0</accession>
<dbReference type="OrthoDB" id="4527292at2"/>
<name>A0A1L7D5I0_9CORY</name>
<dbReference type="InterPro" id="IPR050583">
    <property type="entry name" value="Mycobacterial_A85_antigen"/>
</dbReference>
<evidence type="ECO:0000313" key="3">
    <source>
        <dbReference type="Proteomes" id="UP000185491"/>
    </source>
</evidence>
<organism evidence="2 3">
    <name type="scientific">Corynebacterium phocae</name>
    <dbReference type="NCBI Taxonomy" id="161895"/>
    <lineage>
        <taxon>Bacteria</taxon>
        <taxon>Bacillati</taxon>
        <taxon>Actinomycetota</taxon>
        <taxon>Actinomycetes</taxon>
        <taxon>Mycobacteriales</taxon>
        <taxon>Corynebacteriaceae</taxon>
        <taxon>Corynebacterium</taxon>
    </lineage>
</organism>
<sequence length="650" mass="70280">MRLQTQRSPQNSSRSLRRGVAVAAVPTALAVGLSLLPNATAQSSLGGLSSRGGFSDNYAPSAPPQRTPIETEQSPEIAGLPEGVKVNRIEYLTPRHVKVWIKSAVMPDREIGVQILLARDWYSHPDAKFGELWALDGLRARDDESGWTIETNIIEQFSDKNVNVVMPIGGEASFYTDWQTPDNGKTYQWESFFANELVPILHNKFRSNGNRAVVGISMGGTAAMNLAERRPHLFKFVGSFSGYLDMTSVGMPQAVQAAQQDAGGYNTTAMWGEPGSQDWIDHDPKLGVAALKGKTVYVSSGSGKDDFGLENSIAKGPANAAGVGLEVISRMSTQTFVDYAIRAGVEPIVRFRPSGVHSWEYWQFELNQAWPFIADSLGLAQGDRGADCSPVGEIAKATASGVIGHCLNNEFDVAGGKQEDFAAGTAYWKPDLGAFTLFGAINARYAEVGGPNSWLGFPKTNEQVTPDGIGRYVHFEHGSIYWSPETGAWAIPGDMVAAWGKDGFENGPLGYPTGPVKQVGEGYQQEFAGGLLTRNPDKSNTVVFGAIGAKYRELGGAASKLGFPTTGEMKINGGAFQKFDKGNIYWSPKTGAHMVEYGDIFNAWGNHGWEQGKFGWPTADFAEIPAGGLVQEFEHGEISKVFGNIREDLR</sequence>